<evidence type="ECO:0008006" key="6">
    <source>
        <dbReference type="Google" id="ProtNLM"/>
    </source>
</evidence>
<gene>
    <name evidence="4" type="ORF">Cci01nite_03370</name>
</gene>
<feature type="compositionally biased region" description="Pro residues" evidence="1">
    <location>
        <begin position="2584"/>
        <end position="2604"/>
    </location>
</feature>
<feature type="region of interest" description="Disordered" evidence="1">
    <location>
        <begin position="1072"/>
        <end position="1098"/>
    </location>
</feature>
<sequence length="2820" mass="294711">MSWLPSPIPHPLSYFDAPGWMKECLDWVIGMDWPEGDEQATWDLADDWYAVAGDLADPLTESERAALDAVAAFGGAEGKVAAAIKDAWGQIGSGNEKSALQAAAYVAGALGEMLEGGGCDIQGAKLEYYIELGLLLIELIALAVAAFFTFGASTAAAGPACMATRFAIKEILKRLLKSLVERGIKRALKDKLKDLGQDFGKKLGKWAIKAGKEGLDEMKEEVLTQGAIQTYQTATGRRDGLDLGDLAMAGWAGFAGGAASTLAGGHNGGFVSKVSHGVRGEVLGDIGGSLATGQLPDVGNLGMAATSGARSSVNSHLTGEFNNMTNNIVSNLAGTAFDGDPGTNITAAAAGTAAATGGGSGGGSGGPHGGTTGSGGSGGGSGGSHGGSGSGSGGYTGGSGGLAGVAPPEATAAPAAPAGPAPVANVPAQHNTVIAPAVAAAPQSMAAPAAAAPAAMSPASGLAGTSAAPSVAPSASASTSVSSGSGGLSGSGSGGGSTSAGAGSASTGPATTGPATSGTGTSSGGPSGSSSTSGPGTASGSGTSNSTSANPATGARPTAGISATAPSSQAGLAAQTGTPTQTGPSVQASASTTTPSAQPNTSVTAPSTQTNASTTTPSAQGNTSTNTPSAQTNTSTTGPSVQASTNAQPPSTQTGSTAQASANAQTGPANQGGTTATGPQGTTTPSTSTQNSASTTQHPAAQQGPAASPQSPSTNQQTTPAQQTPGDPIRPAPAPAPAQQSDPATPAVAVVPGADPRGPGPDADTRPPAADGRRDGERSRAEARRWSDAYHGGLRAQRREILASMGRPGALAAAAWDALNRHDGADFTRGGVTTDDVSALTGTDQPPSVDATRRYDQRGGYRPVLTQHQLDLENAVPRDENGRPLQFPPLRSGWLRFANDGGPQADPTRAVNCVDVLLSVADTWLHGRPRCAAARTLDGFASGNPDQPAGPEPRGPHRIEDFFGGRLQQLCPDTRGLDRQAARQAVDASYARLADQLRQAGPGAMAVVIHHSSDGTAHTWPVFNDGGVIMYADPQQPPGTPTTTPPYTDGIIQMDAMVIGPDGEQSVIDGAPTGAWSQYQGRPEPAAAPAGADTSPLDADMQRPLTDEEMADLGVGEATMADLGYPDPSVLDDAERARLESLLPQTALVNPQDLRFTQRSVSPNSGNVTMDEFAAQMAETGWRGGPAHVIAWGDGSMSSMDNRRMRAARVAGLTSVPVCVHRPDEPLSSMPEAEDPDRDKYRRPLAVDIRMVDGRLVVGGDRGTLVHEAGTAPTTFGEAALFRAAEQRSLLPGRLYGSDVSPATIGKPPGPDRPLVELNPHQQQVLNELRTAAVSRAEAALPVLRRIAVDLNAAQNVTTDRVLDAEIEGDPDDPDFTPEPEPPVRLRGTGQMVKSQSSLERKFWTEGRRQGVDQFAGEVNDAARFSLQLPGGPEYLGSLRQTIAALEDAGYELTDLKNFFRPGNRYQGLNATFKAPDGGLMEIQFPTAESFRAWQLTHEAYEVFRQKNELAPRRVHALLSMLAVNRELGLNESVPPGIDEFVRERFPEPDPSDADAERVPPVIDTSLTTWIANKPEIWQAYRTWLDQQGVSHDGFASILAEFGLDSQDTPVNPELAGRLEDIDDSLLPELRQAQGGRPAPGDLRDGDAPGRDAVGLRPEGLGLRPVVDRRVHGLPGERGEVRPDQPGRSGSPDAGDHEGDRGAPRRGDDSLDLPVEGSPAAGRGLTDPAGPESPADPAGPVDPPSPPEPGGRFFEPRPDAELSAYEFAMLDDVHERALAASETALTDLRRVTASVEQALGLPEGSLPLRDPEHRAKSRESLQRKYLAEGRIGGPEQFAATVNDSVRFSVQLPDGAAYRPALDAVIAQLAAAGYELEGTPKNFWRSGNRFYGTNTTFRAPDGTLVEVQFPTQLSYELWHATHVEYEVMRDVDAEPEQRIRALLRMLEVNRSAGMLDAIPPGMVGDDAKDASLAKWISDNPEVWRAFTQELEAQGRTPGDVIAEYDLTPDDFPVTPKVAARLEELDVVLQGHLPQGHRGLPGPGTDGSDHLGAGLPGAHDLGPSGPELAVRPGDGRVHPGPGGLRLPTQAGDPSGSRAHRDADHEGDRPAAERGGDPRGVPGVAPAPRSGDAGLDPAADPAGPDLAADADPATADPESPPMPGSTPPGPVGMDPSDPNHPQWPYRAGLQTRRMSLELQRRQQEADALAAEAAKHLAEMHKYRSWAQFYSEQQPDAEQAKLCQEWADKHQQWAAEWGKASKAAYNGTYTANQTTTVDNDTAWVAVNTDDGELLVDVPAADGRPYLYRGGLRPPLQQHQDDLIAALPRTPGGYLQMNPDPRVGTWFGLANDGGPELDPSRGINCVDCMISAWRTWRGRPQVSAPRTFDGYAGTNVNAVTGGEIGGMARVAAAVGGAWQTVFPNMAKAPAAQAQQWSDWGFASITHELTEAGHGAAMFIVTEWQAGTSHAWLAVNQNGTILFLDPQTRQISENVSMYGHTGDPSNNGNVVGMYAMMLDAQGDPQPMGSLAQTTWGAAELAQQQQQPSPAPEPHPQPAPDPQPEPDLQLTPNPDPEPDLQQATETQSTPDPEPTPTPTPTPTPDPDPQPGPAATDGPAPLPDPGGRPTLPNPPPGAEGHHIGGDQNEGEAVALYAEIRGLTDDVQRIAANQGIPEDVVARARRNLFLQVHADVATGTDQLETGLFTAILNIGLDWQAAYDGPLAGADLERFRRTLAHEYVESVLMERHGMAYRPAHFDYWENNEWEYPTATPEHFAAHDVAPSQGRRWPFGHYHDLGLEEPDVEIAADLSNLEHVVDEIMRRLRHE</sequence>
<reference evidence="4 5" key="1">
    <citation type="submission" date="2021-01" db="EMBL/GenBank/DDBJ databases">
        <title>Whole genome shotgun sequence of Catellatospora citrea NBRC 14495.</title>
        <authorList>
            <person name="Komaki H."/>
            <person name="Tamura T."/>
        </authorList>
    </citation>
    <scope>NUCLEOTIDE SEQUENCE [LARGE SCALE GENOMIC DNA]</scope>
    <source>
        <strain evidence="4 5">NBRC 14495</strain>
    </source>
</reference>
<dbReference type="InterPro" id="IPR028908">
    <property type="entry name" value="Tox-PL_dom"/>
</dbReference>
<feature type="compositionally biased region" description="Low complexity" evidence="1">
    <location>
        <begin position="664"/>
        <end position="725"/>
    </location>
</feature>
<feature type="compositionally biased region" description="Low complexity" evidence="1">
    <location>
        <begin position="528"/>
        <end position="555"/>
    </location>
</feature>
<feature type="compositionally biased region" description="Low complexity" evidence="1">
    <location>
        <begin position="457"/>
        <end position="483"/>
    </location>
</feature>
<evidence type="ECO:0000259" key="2">
    <source>
        <dbReference type="Pfam" id="PF15644"/>
    </source>
</evidence>
<feature type="compositionally biased region" description="Low complexity" evidence="1">
    <location>
        <begin position="499"/>
        <end position="520"/>
    </location>
</feature>
<organism evidence="4 5">
    <name type="scientific">Catellatospora citrea</name>
    <dbReference type="NCBI Taxonomy" id="53366"/>
    <lineage>
        <taxon>Bacteria</taxon>
        <taxon>Bacillati</taxon>
        <taxon>Actinomycetota</taxon>
        <taxon>Actinomycetes</taxon>
        <taxon>Micromonosporales</taxon>
        <taxon>Micromonosporaceae</taxon>
        <taxon>Catellatospora</taxon>
    </lineage>
</organism>
<feature type="region of interest" description="Disordered" evidence="1">
    <location>
        <begin position="2031"/>
        <end position="2182"/>
    </location>
</feature>
<feature type="region of interest" description="Disordered" evidence="1">
    <location>
        <begin position="457"/>
        <end position="784"/>
    </location>
</feature>
<dbReference type="EMBL" id="BONH01000001">
    <property type="protein sequence ID" value="GIF95243.1"/>
    <property type="molecule type" value="Genomic_DNA"/>
</dbReference>
<keyword evidence="5" id="KW-1185">Reference proteome</keyword>
<protein>
    <recommendedName>
        <fullName evidence="6">Papain fold toxin 1 (Glutamine deamidase) of polymorphic toxin system</fullName>
    </recommendedName>
</protein>
<evidence type="ECO:0000313" key="5">
    <source>
        <dbReference type="Proteomes" id="UP000659904"/>
    </source>
</evidence>
<feature type="compositionally biased region" description="Low complexity" evidence="1">
    <location>
        <begin position="2532"/>
        <end position="2541"/>
    </location>
</feature>
<dbReference type="RefSeq" id="WP_147432753.1">
    <property type="nucleotide sequence ID" value="NZ_BONH01000001.1"/>
</dbReference>
<feature type="compositionally biased region" description="Low complexity" evidence="1">
    <location>
        <begin position="2128"/>
        <end position="2154"/>
    </location>
</feature>
<feature type="domain" description="Outer membrane channel protein CpnT-like N-terminal" evidence="3">
    <location>
        <begin position="8"/>
        <end position="165"/>
    </location>
</feature>
<feature type="compositionally biased region" description="Gly residues" evidence="1">
    <location>
        <begin position="484"/>
        <end position="498"/>
    </location>
</feature>
<dbReference type="Pfam" id="PF25547">
    <property type="entry name" value="WXG100_2"/>
    <property type="match status" value="1"/>
</dbReference>
<feature type="compositionally biased region" description="Basic and acidic residues" evidence="1">
    <location>
        <begin position="2096"/>
        <end position="2114"/>
    </location>
</feature>
<feature type="compositionally biased region" description="Gly residues" evidence="1">
    <location>
        <begin position="356"/>
        <end position="403"/>
    </location>
</feature>
<dbReference type="Pfam" id="PF15644">
    <property type="entry name" value="Gln_amidase"/>
    <property type="match status" value="2"/>
</dbReference>
<dbReference type="InterPro" id="IPR057746">
    <property type="entry name" value="CpnT-like_N"/>
</dbReference>
<feature type="compositionally biased region" description="Basic and acidic residues" evidence="1">
    <location>
        <begin position="1666"/>
        <end position="1685"/>
    </location>
</feature>
<accession>A0A8J3K9X7</accession>
<dbReference type="PANTHER" id="PTHR24216:SF65">
    <property type="entry name" value="PAXILLIN-LIKE PROTEIN 1"/>
    <property type="match status" value="1"/>
</dbReference>
<evidence type="ECO:0000313" key="4">
    <source>
        <dbReference type="EMBL" id="GIF95243.1"/>
    </source>
</evidence>
<feature type="domain" description="Tox-PL" evidence="2">
    <location>
        <begin position="2359"/>
        <end position="2483"/>
    </location>
</feature>
<feature type="region of interest" description="Disordered" evidence="1">
    <location>
        <begin position="2532"/>
        <end position="2638"/>
    </location>
</feature>
<name>A0A8J3K9X7_9ACTN</name>
<feature type="region of interest" description="Disordered" evidence="1">
    <location>
        <begin position="938"/>
        <end position="957"/>
    </location>
</feature>
<evidence type="ECO:0000259" key="3">
    <source>
        <dbReference type="Pfam" id="PF25547"/>
    </source>
</evidence>
<feature type="compositionally biased region" description="Basic and acidic residues" evidence="1">
    <location>
        <begin position="771"/>
        <end position="784"/>
    </location>
</feature>
<feature type="compositionally biased region" description="Pro residues" evidence="1">
    <location>
        <begin position="2612"/>
        <end position="2629"/>
    </location>
</feature>
<feature type="compositionally biased region" description="Low complexity" evidence="1">
    <location>
        <begin position="404"/>
        <end position="419"/>
    </location>
</feature>
<feature type="region of interest" description="Disordered" evidence="1">
    <location>
        <begin position="1632"/>
        <end position="1757"/>
    </location>
</feature>
<feature type="compositionally biased region" description="Pro residues" evidence="1">
    <location>
        <begin position="1740"/>
        <end position="1749"/>
    </location>
</feature>
<dbReference type="Proteomes" id="UP000659904">
    <property type="component" value="Unassembled WGS sequence"/>
</dbReference>
<comment type="caution">
    <text evidence="4">The sequence shown here is derived from an EMBL/GenBank/DDBJ whole genome shotgun (WGS) entry which is preliminary data.</text>
</comment>
<feature type="compositionally biased region" description="Pro residues" evidence="1">
    <location>
        <begin position="2542"/>
        <end position="2558"/>
    </location>
</feature>
<feature type="compositionally biased region" description="Pro residues" evidence="1">
    <location>
        <begin position="2155"/>
        <end position="2167"/>
    </location>
</feature>
<feature type="compositionally biased region" description="Low complexity" evidence="1">
    <location>
        <begin position="1083"/>
        <end position="1092"/>
    </location>
</feature>
<feature type="compositionally biased region" description="Basic and acidic residues" evidence="1">
    <location>
        <begin position="1694"/>
        <end position="1709"/>
    </location>
</feature>
<feature type="compositionally biased region" description="Polar residues" evidence="1">
    <location>
        <begin position="564"/>
        <end position="663"/>
    </location>
</feature>
<feature type="compositionally biased region" description="Low complexity" evidence="1">
    <location>
        <begin position="737"/>
        <end position="770"/>
    </location>
</feature>
<proteinExistence type="predicted"/>
<dbReference type="PANTHER" id="PTHR24216">
    <property type="entry name" value="PAXILLIN-RELATED"/>
    <property type="match status" value="1"/>
</dbReference>
<evidence type="ECO:0000256" key="1">
    <source>
        <dbReference type="SAM" id="MobiDB-lite"/>
    </source>
</evidence>
<feature type="region of interest" description="Disordered" evidence="1">
    <location>
        <begin position="353"/>
        <end position="419"/>
    </location>
</feature>
<feature type="domain" description="Tox-PL" evidence="2">
    <location>
        <begin position="912"/>
        <end position="1036"/>
    </location>
</feature>